<dbReference type="Pfam" id="PF17768">
    <property type="entry name" value="RecJ_OB"/>
    <property type="match status" value="1"/>
</dbReference>
<sequence>MSRNWAPAFAGVDTIAKKSRRIAPCPHNPLRRPHMNVLNIKQSILGQPWRWRMLETDARDPGFAPDDLVTQLLLARGCPRDALEAHKAPSIRAFMPDPSIFRDMDRAADRLADAVQASEQVAVFGDYDVDGATSAALMILLLRDLGLEARPYIPDRLMEGYGPSGAALVRLKDEGASLIVTVDCGAQAFEALEMARVAGVDVVVVDHHKCAAALPHAHALVNPNRLDEVEGAAHGHLAAVGVAFLLGAALIRTLRARGYFTARAEPKLLDLLDLVALGTVADVAALKGLNRAFVAQGLKVMAQRRNIGLNALITASRLTRAPTSTDLGFALGPRINAGGRVGKSDLGVRLLTTRDPAEAERIAVELDRLNEERRAIEGIVQEAAEIIAATKSNHAVIVVAGRGWHPGVIGIVAGRLKEKFGRPALVIALDEMGVGKGSGRSIPGVDLGAAVLAAKEHGLLVAGGGHAMAAGLTIAEDRIEAFGDFLAERLDATVARAMGDRALLLDAVLTASGVNPTLVAAMEAGGPYGMGWPQPRVVAGPVRVIKADIVGNGHVRAIVSGDGGGTLKTVAFRQADTALGQALLGAPPHRKLWLAGRAKIDDWGARPAAELHLDDAAWAD</sequence>
<evidence type="ECO:0000313" key="9">
    <source>
        <dbReference type="EMBL" id="GGA49728.1"/>
    </source>
</evidence>
<keyword evidence="5 9" id="KW-0269">Exonuclease</keyword>
<dbReference type="Gene3D" id="3.90.1640.30">
    <property type="match status" value="1"/>
</dbReference>
<dbReference type="Pfam" id="PF01368">
    <property type="entry name" value="DHH"/>
    <property type="match status" value="1"/>
</dbReference>
<comment type="similarity">
    <text evidence="1">Belongs to the RecJ family.</text>
</comment>
<evidence type="ECO:0000256" key="4">
    <source>
        <dbReference type="ARBA" id="ARBA00022801"/>
    </source>
</evidence>
<dbReference type="Gene3D" id="3.10.310.30">
    <property type="match status" value="1"/>
</dbReference>
<dbReference type="InterPro" id="IPR001667">
    <property type="entry name" value="DDH_dom"/>
</dbReference>
<feature type="domain" description="RecJ OB" evidence="8">
    <location>
        <begin position="505"/>
        <end position="615"/>
    </location>
</feature>
<dbReference type="InterPro" id="IPR004610">
    <property type="entry name" value="RecJ"/>
</dbReference>
<evidence type="ECO:0000313" key="10">
    <source>
        <dbReference type="Proteomes" id="UP000618591"/>
    </source>
</evidence>
<evidence type="ECO:0000256" key="5">
    <source>
        <dbReference type="ARBA" id="ARBA00022839"/>
    </source>
</evidence>
<evidence type="ECO:0000256" key="2">
    <source>
        <dbReference type="ARBA" id="ARBA00019841"/>
    </source>
</evidence>
<protein>
    <recommendedName>
        <fullName evidence="2">Single-stranded-DNA-specific exonuclease RecJ</fullName>
    </recommendedName>
</protein>
<reference evidence="10" key="1">
    <citation type="journal article" date="2019" name="Int. J. Syst. Evol. Microbiol.">
        <title>The Global Catalogue of Microorganisms (GCM) 10K type strain sequencing project: providing services to taxonomists for standard genome sequencing and annotation.</title>
        <authorList>
            <consortium name="The Broad Institute Genomics Platform"/>
            <consortium name="The Broad Institute Genome Sequencing Center for Infectious Disease"/>
            <person name="Wu L."/>
            <person name="Ma J."/>
        </authorList>
    </citation>
    <scope>NUCLEOTIDE SEQUENCE [LARGE SCALE GENOMIC DNA]</scope>
    <source>
        <strain evidence="10">CGMCC 1.10106</strain>
    </source>
</reference>
<keyword evidence="4" id="KW-0378">Hydrolase</keyword>
<keyword evidence="10" id="KW-1185">Reference proteome</keyword>
<accession>A0ABQ1GTE2</accession>
<dbReference type="Proteomes" id="UP000618591">
    <property type="component" value="Unassembled WGS sequence"/>
</dbReference>
<evidence type="ECO:0000259" key="7">
    <source>
        <dbReference type="Pfam" id="PF02272"/>
    </source>
</evidence>
<dbReference type="InterPro" id="IPR041122">
    <property type="entry name" value="RecJ_OB"/>
</dbReference>
<dbReference type="InterPro" id="IPR038763">
    <property type="entry name" value="DHH_sf"/>
</dbReference>
<dbReference type="InterPro" id="IPR051673">
    <property type="entry name" value="SSDNA_exonuclease_RecJ"/>
</dbReference>
<dbReference type="SUPFAM" id="SSF64182">
    <property type="entry name" value="DHH phosphoesterases"/>
    <property type="match status" value="1"/>
</dbReference>
<dbReference type="NCBIfam" id="TIGR00644">
    <property type="entry name" value="recJ"/>
    <property type="match status" value="1"/>
</dbReference>
<organism evidence="9 10">
    <name type="scientific">Sphingomonas psychrolutea</name>
    <dbReference type="NCBI Taxonomy" id="1259676"/>
    <lineage>
        <taxon>Bacteria</taxon>
        <taxon>Pseudomonadati</taxon>
        <taxon>Pseudomonadota</taxon>
        <taxon>Alphaproteobacteria</taxon>
        <taxon>Sphingomonadales</taxon>
        <taxon>Sphingomonadaceae</taxon>
        <taxon>Sphingomonas</taxon>
    </lineage>
</organism>
<feature type="domain" description="DHHA1" evidence="7">
    <location>
        <begin position="396"/>
        <end position="490"/>
    </location>
</feature>
<comment type="caution">
    <text evidence="9">The sequence shown here is derived from an EMBL/GenBank/DDBJ whole genome shotgun (WGS) entry which is preliminary data.</text>
</comment>
<keyword evidence="3" id="KW-0540">Nuclease</keyword>
<evidence type="ECO:0000256" key="3">
    <source>
        <dbReference type="ARBA" id="ARBA00022722"/>
    </source>
</evidence>
<gene>
    <name evidence="9" type="ORF">GCM10011395_20040</name>
</gene>
<name>A0ABQ1GTE2_9SPHN</name>
<dbReference type="GO" id="GO:0004527">
    <property type="term" value="F:exonuclease activity"/>
    <property type="evidence" value="ECO:0007669"/>
    <property type="project" value="UniProtKB-KW"/>
</dbReference>
<evidence type="ECO:0000259" key="8">
    <source>
        <dbReference type="Pfam" id="PF17768"/>
    </source>
</evidence>
<dbReference type="PANTHER" id="PTHR30255:SF2">
    <property type="entry name" value="SINGLE-STRANDED-DNA-SPECIFIC EXONUCLEASE RECJ"/>
    <property type="match status" value="1"/>
</dbReference>
<proteinExistence type="inferred from homology"/>
<dbReference type="InterPro" id="IPR003156">
    <property type="entry name" value="DHHA1_dom"/>
</dbReference>
<dbReference type="PANTHER" id="PTHR30255">
    <property type="entry name" value="SINGLE-STRANDED-DNA-SPECIFIC EXONUCLEASE RECJ"/>
    <property type="match status" value="1"/>
</dbReference>
<feature type="domain" description="DDH" evidence="6">
    <location>
        <begin position="120"/>
        <end position="279"/>
    </location>
</feature>
<evidence type="ECO:0000256" key="1">
    <source>
        <dbReference type="ARBA" id="ARBA00005915"/>
    </source>
</evidence>
<dbReference type="EMBL" id="BMDW01000011">
    <property type="protein sequence ID" value="GGA49728.1"/>
    <property type="molecule type" value="Genomic_DNA"/>
</dbReference>
<evidence type="ECO:0000259" key="6">
    <source>
        <dbReference type="Pfam" id="PF01368"/>
    </source>
</evidence>
<dbReference type="Pfam" id="PF02272">
    <property type="entry name" value="DHHA1"/>
    <property type="match status" value="1"/>
</dbReference>